<evidence type="ECO:0000313" key="10">
    <source>
        <dbReference type="EMBL" id="KAI1881004.1"/>
    </source>
</evidence>
<dbReference type="Pfam" id="PF00177">
    <property type="entry name" value="Ribosomal_S7"/>
    <property type="match status" value="1"/>
</dbReference>
<dbReference type="PANTHER" id="PTHR11205">
    <property type="entry name" value="RIBOSOMAL PROTEIN S7"/>
    <property type="match status" value="1"/>
</dbReference>
<proteinExistence type="inferred from homology"/>
<keyword evidence="3" id="KW-0689">Ribosomal protein</keyword>
<comment type="subcellular location">
    <subcellularLocation>
        <location evidence="1">Mitochondrion</location>
    </subcellularLocation>
</comment>
<comment type="similarity">
    <text evidence="2">Belongs to the universal ribosomal protein uS7 family.</text>
</comment>
<evidence type="ECO:0000256" key="7">
    <source>
        <dbReference type="ARBA" id="ARBA00039306"/>
    </source>
</evidence>
<dbReference type="GO" id="GO:0005739">
    <property type="term" value="C:mitochondrion"/>
    <property type="evidence" value="ECO:0007669"/>
    <property type="project" value="UniProtKB-SubCell"/>
</dbReference>
<evidence type="ECO:0000256" key="5">
    <source>
        <dbReference type="ARBA" id="ARBA00023274"/>
    </source>
</evidence>
<dbReference type="Proteomes" id="UP000829685">
    <property type="component" value="Unassembled WGS sequence"/>
</dbReference>
<gene>
    <name evidence="10" type="ORF">JX265_001244</name>
</gene>
<dbReference type="AlphaFoldDB" id="A0A9Q0AW97"/>
<dbReference type="FunFam" id="1.10.455.10:FF:000006">
    <property type="entry name" value="37S ribosomal protein S7, mitochondrial"/>
    <property type="match status" value="1"/>
</dbReference>
<organism evidence="10 11">
    <name type="scientific">Neoarthrinium moseri</name>
    <dbReference type="NCBI Taxonomy" id="1658444"/>
    <lineage>
        <taxon>Eukaryota</taxon>
        <taxon>Fungi</taxon>
        <taxon>Dikarya</taxon>
        <taxon>Ascomycota</taxon>
        <taxon>Pezizomycotina</taxon>
        <taxon>Sordariomycetes</taxon>
        <taxon>Xylariomycetidae</taxon>
        <taxon>Amphisphaeriales</taxon>
        <taxon>Apiosporaceae</taxon>
        <taxon>Neoarthrinium</taxon>
    </lineage>
</organism>
<dbReference type="Gene3D" id="1.10.455.10">
    <property type="entry name" value="Ribosomal protein S7 domain"/>
    <property type="match status" value="1"/>
</dbReference>
<dbReference type="InterPro" id="IPR023798">
    <property type="entry name" value="Ribosomal_uS7_dom"/>
</dbReference>
<evidence type="ECO:0000256" key="3">
    <source>
        <dbReference type="ARBA" id="ARBA00022980"/>
    </source>
</evidence>
<evidence type="ECO:0000256" key="2">
    <source>
        <dbReference type="ARBA" id="ARBA00007151"/>
    </source>
</evidence>
<comment type="function">
    <text evidence="6">Component of the mitochondrial ribosome (mitoribosome), a dedicated translation machinery responsible for the synthesis of mitochondrial genome-encoded proteins, including at least some of the essential transmembrane subunits of the mitochondrial respiratory chain. The mitoribosomes are attached to the mitochondrial inner membrane and translation products are cotranslationally integrated into the membrane.</text>
</comment>
<keyword evidence="11" id="KW-1185">Reference proteome</keyword>
<dbReference type="EMBL" id="JAFIMR010000002">
    <property type="protein sequence ID" value="KAI1881004.1"/>
    <property type="molecule type" value="Genomic_DNA"/>
</dbReference>
<dbReference type="InterPro" id="IPR000235">
    <property type="entry name" value="Ribosomal_uS7"/>
</dbReference>
<evidence type="ECO:0000256" key="4">
    <source>
        <dbReference type="ARBA" id="ARBA00023128"/>
    </source>
</evidence>
<evidence type="ECO:0000256" key="6">
    <source>
        <dbReference type="ARBA" id="ARBA00037226"/>
    </source>
</evidence>
<name>A0A9Q0AW97_9PEZI</name>
<accession>A0A9Q0AW97</accession>
<dbReference type="InterPro" id="IPR047988">
    <property type="entry name" value="Ribosomal_uS7m_fungi"/>
</dbReference>
<evidence type="ECO:0000256" key="1">
    <source>
        <dbReference type="ARBA" id="ARBA00004173"/>
    </source>
</evidence>
<dbReference type="GO" id="GO:0006412">
    <property type="term" value="P:translation"/>
    <property type="evidence" value="ECO:0007669"/>
    <property type="project" value="InterPro"/>
</dbReference>
<feature type="region of interest" description="Disordered" evidence="8">
    <location>
        <begin position="35"/>
        <end position="63"/>
    </location>
</feature>
<reference evidence="10" key="1">
    <citation type="submission" date="2021-03" db="EMBL/GenBank/DDBJ databases">
        <title>Revisited historic fungal species revealed as producer of novel bioactive compounds through whole genome sequencing and comparative genomics.</title>
        <authorList>
            <person name="Vignolle G.A."/>
            <person name="Hochenegger N."/>
            <person name="Mach R.L."/>
            <person name="Mach-Aigner A.R."/>
            <person name="Javad Rahimi M."/>
            <person name="Salim K.A."/>
            <person name="Chan C.M."/>
            <person name="Lim L.B.L."/>
            <person name="Cai F."/>
            <person name="Druzhinina I.S."/>
            <person name="U'Ren J.M."/>
            <person name="Derntl C."/>
        </authorList>
    </citation>
    <scope>NUCLEOTIDE SEQUENCE</scope>
    <source>
        <strain evidence="10">TUCIM 5799</strain>
    </source>
</reference>
<dbReference type="SUPFAM" id="SSF47973">
    <property type="entry name" value="Ribosomal protein S7"/>
    <property type="match status" value="1"/>
</dbReference>
<keyword evidence="5" id="KW-0687">Ribonucleoprotein</keyword>
<dbReference type="GO" id="GO:0005840">
    <property type="term" value="C:ribosome"/>
    <property type="evidence" value="ECO:0007669"/>
    <property type="project" value="UniProtKB-KW"/>
</dbReference>
<evidence type="ECO:0000259" key="9">
    <source>
        <dbReference type="Pfam" id="PF00177"/>
    </source>
</evidence>
<dbReference type="OrthoDB" id="9972728at2759"/>
<comment type="caution">
    <text evidence="10">The sequence shown here is derived from an EMBL/GenBank/DDBJ whole genome shotgun (WGS) entry which is preliminary data.</text>
</comment>
<sequence length="289" mass="31880">MASKVNPWGVCRSLCIRSRPALQCAERRAALPLARRGLADDTTTRSDGPNANASRPPPAKYVRPPPEHFADNWLNAEALAKLEQAAAGQDLFDEDPGHKFGMPALPGKDDKLQNRYPTVIHQITRLLMRDGKLSQAERHMSLILNFLRTAPAPKINPLRPLLPGSPPPEQLPLNPILYLTLAIDSVAPLMRIKNMKGMAGGGNALELPEPLTARQRRRIAILWILDVVNKKKSRGSGRTQFASRMAEEIVSVVEGKSSVWDKRQTVHKLATAARANLNHPAIASKRGRR</sequence>
<protein>
    <recommendedName>
        <fullName evidence="7">Small ribosomal subunit protein uS7m</fullName>
    </recommendedName>
</protein>
<feature type="domain" description="Small ribosomal subunit protein uS7" evidence="9">
    <location>
        <begin position="115"/>
        <end position="274"/>
    </location>
</feature>
<keyword evidence="4" id="KW-0496">Mitochondrion</keyword>
<dbReference type="GO" id="GO:1990904">
    <property type="term" value="C:ribonucleoprotein complex"/>
    <property type="evidence" value="ECO:0007669"/>
    <property type="project" value="UniProtKB-KW"/>
</dbReference>
<evidence type="ECO:0000256" key="8">
    <source>
        <dbReference type="SAM" id="MobiDB-lite"/>
    </source>
</evidence>
<evidence type="ECO:0000313" key="11">
    <source>
        <dbReference type="Proteomes" id="UP000829685"/>
    </source>
</evidence>
<dbReference type="InterPro" id="IPR036823">
    <property type="entry name" value="Ribosomal_uS7_dom_sf"/>
</dbReference>
<dbReference type="CDD" id="cd14868">
    <property type="entry name" value="uS7_Mitochondria_Fungi"/>
    <property type="match status" value="1"/>
</dbReference>